<feature type="region of interest" description="Disordered" evidence="1">
    <location>
        <begin position="1"/>
        <end position="62"/>
    </location>
</feature>
<name>A0A4P6Q1Z6_9ACTN</name>
<sequence length="168" mass="17948">MTDAETPRGKAAETTGSTRTGAGTAGAGSTARTDTKGRPKRRTPRRYVRGYQGEGGNFAPTNTHRGRLGSWIAVAVFFVGFLLAGIGLSVGVNWWLIGIGGGLMAVGGILFLVTDIFTDVVLDDPHQESEEPHNTPLHRIKSTDRRIAETEEGHRAAADDLPGDHRKS</sequence>
<dbReference type="Proteomes" id="UP000292235">
    <property type="component" value="Chromosome"/>
</dbReference>
<keyword evidence="2" id="KW-1133">Transmembrane helix</keyword>
<proteinExistence type="predicted"/>
<feature type="compositionally biased region" description="Low complexity" evidence="1">
    <location>
        <begin position="12"/>
        <end position="32"/>
    </location>
</feature>
<dbReference type="AlphaFoldDB" id="A0A4P6Q1Z6"/>
<protein>
    <submittedName>
        <fullName evidence="3">Uncharacterized protein</fullName>
    </submittedName>
</protein>
<accession>A0A4P6Q1Z6</accession>
<feature type="compositionally biased region" description="Basic residues" evidence="1">
    <location>
        <begin position="38"/>
        <end position="48"/>
    </location>
</feature>
<keyword evidence="2" id="KW-0812">Transmembrane</keyword>
<feature type="transmembrane region" description="Helical" evidence="2">
    <location>
        <begin position="94"/>
        <end position="113"/>
    </location>
</feature>
<evidence type="ECO:0000313" key="3">
    <source>
        <dbReference type="EMBL" id="QBI52754.1"/>
    </source>
</evidence>
<dbReference type="KEGG" id="strr:EKD16_04735"/>
<feature type="region of interest" description="Disordered" evidence="1">
    <location>
        <begin position="126"/>
        <end position="168"/>
    </location>
</feature>
<dbReference type="RefSeq" id="WP_242677233.1">
    <property type="nucleotide sequence ID" value="NZ_CP036455.1"/>
</dbReference>
<feature type="compositionally biased region" description="Basic and acidic residues" evidence="1">
    <location>
        <begin position="141"/>
        <end position="168"/>
    </location>
</feature>
<dbReference type="EMBL" id="CP036455">
    <property type="protein sequence ID" value="QBI52754.1"/>
    <property type="molecule type" value="Genomic_DNA"/>
</dbReference>
<feature type="transmembrane region" description="Helical" evidence="2">
    <location>
        <begin position="68"/>
        <end position="88"/>
    </location>
</feature>
<evidence type="ECO:0000313" key="4">
    <source>
        <dbReference type="Proteomes" id="UP000292235"/>
    </source>
</evidence>
<keyword evidence="2" id="KW-0472">Membrane</keyword>
<evidence type="ECO:0000256" key="2">
    <source>
        <dbReference type="SAM" id="Phobius"/>
    </source>
</evidence>
<gene>
    <name evidence="3" type="ORF">EKD16_04735</name>
</gene>
<keyword evidence="4" id="KW-1185">Reference proteome</keyword>
<reference evidence="3 4" key="1">
    <citation type="submission" date="2019-02" db="EMBL/GenBank/DDBJ databases">
        <authorList>
            <person name="Khodamoradi S."/>
            <person name="Hahnke R.L."/>
            <person name="Kaempfer P."/>
            <person name="Schumann P."/>
            <person name="Rohde M."/>
            <person name="Steinert M."/>
            <person name="Luzhetskyy A."/>
            <person name="Wink J."/>
            <person name="Ruckert C."/>
        </authorList>
    </citation>
    <scope>NUCLEOTIDE SEQUENCE [LARGE SCALE GENOMIC DNA]</scope>
    <source>
        <strain evidence="3 4">M2</strain>
    </source>
</reference>
<feature type="compositionally biased region" description="Basic and acidic residues" evidence="1">
    <location>
        <begin position="1"/>
        <end position="11"/>
    </location>
</feature>
<organism evidence="3 4">
    <name type="scientific">Streptomonospora litoralis</name>
    <dbReference type="NCBI Taxonomy" id="2498135"/>
    <lineage>
        <taxon>Bacteria</taxon>
        <taxon>Bacillati</taxon>
        <taxon>Actinomycetota</taxon>
        <taxon>Actinomycetes</taxon>
        <taxon>Streptosporangiales</taxon>
        <taxon>Nocardiopsidaceae</taxon>
        <taxon>Streptomonospora</taxon>
    </lineage>
</organism>
<evidence type="ECO:0000256" key="1">
    <source>
        <dbReference type="SAM" id="MobiDB-lite"/>
    </source>
</evidence>